<keyword evidence="3" id="KW-1185">Reference proteome</keyword>
<dbReference type="Proteomes" id="UP000028999">
    <property type="component" value="Unassembled WGS sequence"/>
</dbReference>
<proteinExistence type="predicted"/>
<evidence type="ECO:0000259" key="1">
    <source>
        <dbReference type="Pfam" id="PF13249"/>
    </source>
</evidence>
<dbReference type="GO" id="GO:0005811">
    <property type="term" value="C:lipid droplet"/>
    <property type="evidence" value="ECO:0007669"/>
    <property type="project" value="InterPro"/>
</dbReference>
<dbReference type="InterPro" id="IPR008930">
    <property type="entry name" value="Terpenoid_cyclase/PrenylTrfase"/>
</dbReference>
<protein>
    <submittedName>
        <fullName evidence="2">BnaC05g12670D protein</fullName>
    </submittedName>
</protein>
<dbReference type="InterPro" id="IPR018333">
    <property type="entry name" value="Squalene_cyclase"/>
</dbReference>
<dbReference type="SUPFAM" id="SSF48239">
    <property type="entry name" value="Terpenoid cyclases/Protein prenyltransferases"/>
    <property type="match status" value="1"/>
</dbReference>
<evidence type="ECO:0000313" key="2">
    <source>
        <dbReference type="EMBL" id="CDY40048.1"/>
    </source>
</evidence>
<dbReference type="AlphaFoldDB" id="A0A078HTJ6"/>
<organism evidence="2 3">
    <name type="scientific">Brassica napus</name>
    <name type="common">Rape</name>
    <dbReference type="NCBI Taxonomy" id="3708"/>
    <lineage>
        <taxon>Eukaryota</taxon>
        <taxon>Viridiplantae</taxon>
        <taxon>Streptophyta</taxon>
        <taxon>Embryophyta</taxon>
        <taxon>Tracheophyta</taxon>
        <taxon>Spermatophyta</taxon>
        <taxon>Magnoliopsida</taxon>
        <taxon>eudicotyledons</taxon>
        <taxon>Gunneridae</taxon>
        <taxon>Pentapetalae</taxon>
        <taxon>rosids</taxon>
        <taxon>malvids</taxon>
        <taxon>Brassicales</taxon>
        <taxon>Brassicaceae</taxon>
        <taxon>Brassiceae</taxon>
        <taxon>Brassica</taxon>
    </lineage>
</organism>
<dbReference type="OMA" id="RCCATVI"/>
<dbReference type="PANTHER" id="PTHR11764">
    <property type="entry name" value="TERPENE CYCLASE/MUTASE FAMILY MEMBER"/>
    <property type="match status" value="1"/>
</dbReference>
<accession>A0A078HTJ6</accession>
<dbReference type="InterPro" id="IPR032697">
    <property type="entry name" value="SQ_cyclase_N"/>
</dbReference>
<reference evidence="2 3" key="1">
    <citation type="journal article" date="2014" name="Science">
        <title>Plant genetics. Early allopolyploid evolution in the post-Neolithic Brassica napus oilseed genome.</title>
        <authorList>
            <person name="Chalhoub B."/>
            <person name="Denoeud F."/>
            <person name="Liu S."/>
            <person name="Parkin I.A."/>
            <person name="Tang H."/>
            <person name="Wang X."/>
            <person name="Chiquet J."/>
            <person name="Belcram H."/>
            <person name="Tong C."/>
            <person name="Samans B."/>
            <person name="Correa M."/>
            <person name="Da Silva C."/>
            <person name="Just J."/>
            <person name="Falentin C."/>
            <person name="Koh C.S."/>
            <person name="Le Clainche I."/>
            <person name="Bernard M."/>
            <person name="Bento P."/>
            <person name="Noel B."/>
            <person name="Labadie K."/>
            <person name="Alberti A."/>
            <person name="Charles M."/>
            <person name="Arnaud D."/>
            <person name="Guo H."/>
            <person name="Daviaud C."/>
            <person name="Alamery S."/>
            <person name="Jabbari K."/>
            <person name="Zhao M."/>
            <person name="Edger P.P."/>
            <person name="Chelaifa H."/>
            <person name="Tack D."/>
            <person name="Lassalle G."/>
            <person name="Mestiri I."/>
            <person name="Schnel N."/>
            <person name="Le Paslier M.C."/>
            <person name="Fan G."/>
            <person name="Renault V."/>
            <person name="Bayer P.E."/>
            <person name="Golicz A.A."/>
            <person name="Manoli S."/>
            <person name="Lee T.H."/>
            <person name="Thi V.H."/>
            <person name="Chalabi S."/>
            <person name="Hu Q."/>
            <person name="Fan C."/>
            <person name="Tollenaere R."/>
            <person name="Lu Y."/>
            <person name="Battail C."/>
            <person name="Shen J."/>
            <person name="Sidebottom C.H."/>
            <person name="Wang X."/>
            <person name="Canaguier A."/>
            <person name="Chauveau A."/>
            <person name="Berard A."/>
            <person name="Deniot G."/>
            <person name="Guan M."/>
            <person name="Liu Z."/>
            <person name="Sun F."/>
            <person name="Lim Y.P."/>
            <person name="Lyons E."/>
            <person name="Town C.D."/>
            <person name="Bancroft I."/>
            <person name="Wang X."/>
            <person name="Meng J."/>
            <person name="Ma J."/>
            <person name="Pires J.C."/>
            <person name="King G.J."/>
            <person name="Brunel D."/>
            <person name="Delourme R."/>
            <person name="Renard M."/>
            <person name="Aury J.M."/>
            <person name="Adams K.L."/>
            <person name="Batley J."/>
            <person name="Snowdon R.J."/>
            <person name="Tost J."/>
            <person name="Edwards D."/>
            <person name="Zhou Y."/>
            <person name="Hua W."/>
            <person name="Sharpe A.G."/>
            <person name="Paterson A.H."/>
            <person name="Guan C."/>
            <person name="Wincker P."/>
        </authorList>
    </citation>
    <scope>NUCLEOTIDE SEQUENCE [LARGE SCALE GENOMIC DNA]</scope>
    <source>
        <strain evidence="3">cv. Darmor-bzh</strain>
    </source>
</reference>
<dbReference type="STRING" id="3708.A0A078HTJ6"/>
<dbReference type="PaxDb" id="3708-A0A078HTJ6"/>
<gene>
    <name evidence="2" type="primary">BnaC05g12670D</name>
    <name evidence="2" type="ORF">GSBRNA2T00068952001</name>
</gene>
<sequence>MLRYIYCHQNEDGGWGLHIEGKSGMFCTALNYICLRILGEGPDGGPRNACKRARQWILDRGGVTYIPSWGKSWLSVRFSET</sequence>
<evidence type="ECO:0000313" key="3">
    <source>
        <dbReference type="Proteomes" id="UP000028999"/>
    </source>
</evidence>
<dbReference type="GO" id="GO:0031559">
    <property type="term" value="F:oxidosqualene cyclase activity"/>
    <property type="evidence" value="ECO:0007669"/>
    <property type="project" value="UniProtKB-ARBA"/>
</dbReference>
<dbReference type="PANTHER" id="PTHR11764:SF83">
    <property type="entry name" value="TERPENE CYCLASE_MUTASE FAMILY MEMBER"/>
    <property type="match status" value="1"/>
</dbReference>
<feature type="domain" description="Squalene cyclase N-terminal" evidence="1">
    <location>
        <begin position="2"/>
        <end position="75"/>
    </location>
</feature>
<dbReference type="GO" id="GO:0016104">
    <property type="term" value="P:triterpenoid biosynthetic process"/>
    <property type="evidence" value="ECO:0007669"/>
    <property type="project" value="InterPro"/>
</dbReference>
<dbReference type="Pfam" id="PF13249">
    <property type="entry name" value="SQHop_cyclase_N"/>
    <property type="match status" value="1"/>
</dbReference>
<dbReference type="Gene3D" id="1.50.10.20">
    <property type="match status" value="1"/>
</dbReference>
<name>A0A078HTJ6_BRANA</name>
<dbReference type="EMBL" id="LK032462">
    <property type="protein sequence ID" value="CDY40048.1"/>
    <property type="molecule type" value="Genomic_DNA"/>
</dbReference>
<dbReference type="Gramene" id="CDY40048">
    <property type="protein sequence ID" value="CDY40048"/>
    <property type="gene ID" value="GSBRNA2T00068952001"/>
</dbReference>